<feature type="transmembrane region" description="Helical" evidence="1">
    <location>
        <begin position="102"/>
        <end position="126"/>
    </location>
</feature>
<dbReference type="AlphaFoldDB" id="A0A0T7APP6"/>
<name>A0A0T7APP6_PREIN</name>
<keyword evidence="1" id="KW-1133">Transmembrane helix</keyword>
<dbReference type="EMBL" id="AP014598">
    <property type="protein sequence ID" value="BAU19077.1"/>
    <property type="molecule type" value="Genomic_DNA"/>
</dbReference>
<organism evidence="2 3">
    <name type="scientific">Prevotella intermedia</name>
    <dbReference type="NCBI Taxonomy" id="28131"/>
    <lineage>
        <taxon>Bacteria</taxon>
        <taxon>Pseudomonadati</taxon>
        <taxon>Bacteroidota</taxon>
        <taxon>Bacteroidia</taxon>
        <taxon>Bacteroidales</taxon>
        <taxon>Prevotellaceae</taxon>
        <taxon>Prevotella</taxon>
    </lineage>
</organism>
<evidence type="ECO:0000313" key="3">
    <source>
        <dbReference type="Proteomes" id="UP000217431"/>
    </source>
</evidence>
<keyword evidence="1" id="KW-0472">Membrane</keyword>
<evidence type="ECO:0000313" key="2">
    <source>
        <dbReference type="EMBL" id="BAU19077.1"/>
    </source>
</evidence>
<proteinExistence type="predicted"/>
<dbReference type="Proteomes" id="UP000217431">
    <property type="component" value="Chromosome II"/>
</dbReference>
<keyword evidence="1" id="KW-0812">Transmembrane</keyword>
<reference evidence="2 3" key="1">
    <citation type="journal article" date="2016" name="DNA Res.">
        <title>The complete genome sequencing of Prevotella intermedia strain OMA14 and a subsequent fine-scale, intra-species genomic comparison reveal an unusual amplification of conjugative and mobile transposons and identify a novel Prevotella-lineage-specific repeat.</title>
        <authorList>
            <person name="Naito M."/>
            <person name="Ogura Y."/>
            <person name="Itoh T."/>
            <person name="Shoji M."/>
            <person name="Okamoto M."/>
            <person name="Hayashi T."/>
            <person name="Nakayama K."/>
        </authorList>
    </citation>
    <scope>NUCLEOTIDE SEQUENCE [LARGE SCALE GENOMIC DNA]</scope>
    <source>
        <strain evidence="2 3">OMA14</strain>
    </source>
</reference>
<sequence>MAEFLKSKSIANIDSWTKDDLSNFTQHPEIRLFFDIKDQQQYIDMLSSGVIDIESTFPYLKASIAYFLKVSDSNITSNKAKDALRKLMDEQKDEKTVINRSAATLAIGAIAATLFPVVGVAATVAMTTCRQVGAYTLFTNTAKDSLFAKSIDYVINKIK</sequence>
<accession>A0A0T7APP6</accession>
<protein>
    <submittedName>
        <fullName evidence="2">Uncharacterized protein</fullName>
    </submittedName>
</protein>
<dbReference type="RefSeq" id="WP_096409062.1">
    <property type="nucleotide sequence ID" value="NZ_AP014598.1"/>
</dbReference>
<evidence type="ECO:0000256" key="1">
    <source>
        <dbReference type="SAM" id="Phobius"/>
    </source>
</evidence>
<gene>
    <name evidence="2" type="ORF">PIOMA14_II_0573</name>
</gene>